<evidence type="ECO:0000256" key="3">
    <source>
        <dbReference type="ARBA" id="ARBA00023306"/>
    </source>
</evidence>
<gene>
    <name evidence="4 7" type="primary">whiA</name>
    <name evidence="7" type="ORF">HLA87_00235</name>
</gene>
<evidence type="ECO:0000256" key="4">
    <source>
        <dbReference type="HAMAP-Rule" id="MF_01420"/>
    </source>
</evidence>
<protein>
    <recommendedName>
        <fullName evidence="4">Probable cell division protein WhiA</fullName>
    </recommendedName>
</protein>
<dbReference type="Gene3D" id="3.10.28.10">
    <property type="entry name" value="Homing endonucleases"/>
    <property type="match status" value="1"/>
</dbReference>
<evidence type="ECO:0000256" key="2">
    <source>
        <dbReference type="ARBA" id="ARBA00023125"/>
    </source>
</evidence>
<dbReference type="RefSeq" id="WP_171110779.1">
    <property type="nucleotide sequence ID" value="NZ_CP053096.1"/>
</dbReference>
<keyword evidence="2 4" id="KW-0238">DNA-binding</keyword>
<dbReference type="HAMAP" id="MF_01420">
    <property type="entry name" value="HTH_type_WhiA"/>
    <property type="match status" value="1"/>
</dbReference>
<name>A0A6M4J8B3_9MOLU</name>
<sequence length="278" mass="32859">MEKTNFTQKIKNEIFSKKRNKDEISEFLRGFIFANCTQNKFITLKITSNETLDYILSLLNVININYSLDKNQICINKNDFNLEVKFKDPASFFAGAFVGGGTISDLDKSSYHLQLSSNYEKFIDIFMNKLNEYDFGFQKIFHRKKFLIYIKKHEKISDFLKAINVIDSMFKLEDSRIKRDFDNTFNRINNIDLANLKRIVKSNQQHLKNIDYIYHNNLESCFTEKQLEFFTILKNNPDESLSKISEILLDESEIEISKSGLNHWLIKLREIVKKHKNN</sequence>
<evidence type="ECO:0000259" key="5">
    <source>
        <dbReference type="Pfam" id="PF02650"/>
    </source>
</evidence>
<comment type="function">
    <text evidence="4">Involved in cell division and chromosome segregation.</text>
</comment>
<dbReference type="InterPro" id="IPR027434">
    <property type="entry name" value="Homing_endonucl"/>
</dbReference>
<evidence type="ECO:0000259" key="6">
    <source>
        <dbReference type="Pfam" id="PF14527"/>
    </source>
</evidence>
<dbReference type="KEGG" id="mmir:HLA87_00235"/>
<dbReference type="InterPro" id="IPR023054">
    <property type="entry name" value="Sporulation_regulator_WhiA_C"/>
</dbReference>
<evidence type="ECO:0000313" key="7">
    <source>
        <dbReference type="EMBL" id="QJR43243.1"/>
    </source>
</evidence>
<organism evidence="7 8">
    <name type="scientific">Mycoplasma miroungigenitalium</name>
    <dbReference type="NCBI Taxonomy" id="754515"/>
    <lineage>
        <taxon>Bacteria</taxon>
        <taxon>Bacillati</taxon>
        <taxon>Mycoplasmatota</taxon>
        <taxon>Mollicutes</taxon>
        <taxon>Mycoplasmataceae</taxon>
        <taxon>Mycoplasma</taxon>
    </lineage>
</organism>
<dbReference type="EMBL" id="CP053096">
    <property type="protein sequence ID" value="QJR43243.1"/>
    <property type="molecule type" value="Genomic_DNA"/>
</dbReference>
<dbReference type="Pfam" id="PF14527">
    <property type="entry name" value="LAGLIDADG_WhiA"/>
    <property type="match status" value="1"/>
</dbReference>
<dbReference type="GO" id="GO:0051301">
    <property type="term" value="P:cell division"/>
    <property type="evidence" value="ECO:0007669"/>
    <property type="project" value="UniProtKB-UniRule"/>
</dbReference>
<dbReference type="PANTHER" id="PTHR37307:SF1">
    <property type="entry name" value="CELL DIVISION PROTEIN WHIA-RELATED"/>
    <property type="match status" value="1"/>
</dbReference>
<accession>A0A6M4J8B3</accession>
<keyword evidence="1 4" id="KW-0132">Cell division</keyword>
<dbReference type="NCBIfam" id="TIGR00647">
    <property type="entry name" value="DNA_bind_WhiA"/>
    <property type="match status" value="1"/>
</dbReference>
<evidence type="ECO:0000313" key="8">
    <source>
        <dbReference type="Proteomes" id="UP000500686"/>
    </source>
</evidence>
<reference evidence="7 8" key="1">
    <citation type="submission" date="2020-05" db="EMBL/GenBank/DDBJ databases">
        <title>Novel Mycoplasma species detected in Mirounga angustirostris (northern elephant seal) from the USA.</title>
        <authorList>
            <person name="Volokhov D.V."/>
        </authorList>
    </citation>
    <scope>NUCLEOTIDE SEQUENCE [LARGE SCALE GENOMIC DNA]</scope>
    <source>
        <strain evidence="7 8">Mirounga ES2806-GEN</strain>
    </source>
</reference>
<dbReference type="PANTHER" id="PTHR37307">
    <property type="entry name" value="CELL DIVISION PROTEIN WHIA-RELATED"/>
    <property type="match status" value="1"/>
</dbReference>
<comment type="similarity">
    <text evidence="4">Belongs to the WhiA family.</text>
</comment>
<dbReference type="Proteomes" id="UP000500686">
    <property type="component" value="Chromosome"/>
</dbReference>
<dbReference type="InterPro" id="IPR003802">
    <property type="entry name" value="Sporulation_regulator_WhiA"/>
</dbReference>
<dbReference type="Pfam" id="PF02650">
    <property type="entry name" value="HTH_WhiA"/>
    <property type="match status" value="1"/>
</dbReference>
<proteinExistence type="inferred from homology"/>
<dbReference type="GO" id="GO:0003677">
    <property type="term" value="F:DNA binding"/>
    <property type="evidence" value="ECO:0007669"/>
    <property type="project" value="UniProtKB-UniRule"/>
</dbReference>
<feature type="domain" description="Sporulation regulator WhiA C-terminal" evidence="5">
    <location>
        <begin position="186"/>
        <end position="271"/>
    </location>
</feature>
<dbReference type="AlphaFoldDB" id="A0A6M4J8B3"/>
<evidence type="ECO:0000256" key="1">
    <source>
        <dbReference type="ARBA" id="ARBA00022618"/>
    </source>
</evidence>
<dbReference type="GO" id="GO:0043937">
    <property type="term" value="P:regulation of sporulation"/>
    <property type="evidence" value="ECO:0007669"/>
    <property type="project" value="InterPro"/>
</dbReference>
<feature type="domain" description="WhiA LAGLIDADG-like" evidence="6">
    <location>
        <begin position="91"/>
        <end position="181"/>
    </location>
</feature>
<dbReference type="InterPro" id="IPR039518">
    <property type="entry name" value="WhiA_LAGLIDADG_dom"/>
</dbReference>
<dbReference type="SUPFAM" id="SSF55608">
    <property type="entry name" value="Homing endonucleases"/>
    <property type="match status" value="1"/>
</dbReference>
<keyword evidence="3 4" id="KW-0131">Cell cycle</keyword>
<keyword evidence="8" id="KW-1185">Reference proteome</keyword>